<accession>A0A975DH68</accession>
<dbReference type="KEGG" id="pxi:J5O05_00685"/>
<dbReference type="PANTHER" id="PTHR23088">
    <property type="entry name" value="NITRILASE-RELATED"/>
    <property type="match status" value="1"/>
</dbReference>
<dbReference type="InterPro" id="IPR003010">
    <property type="entry name" value="C-N_Hydrolase"/>
</dbReference>
<organism evidence="2 3">
    <name type="scientific">Pseudoalteromonas xiamenensis</name>
    <dbReference type="NCBI Taxonomy" id="882626"/>
    <lineage>
        <taxon>Bacteria</taxon>
        <taxon>Pseudomonadati</taxon>
        <taxon>Pseudomonadota</taxon>
        <taxon>Gammaproteobacteria</taxon>
        <taxon>Alteromonadales</taxon>
        <taxon>Pseudoalteromonadaceae</taxon>
        <taxon>Pseudoalteromonas</taxon>
    </lineage>
</organism>
<dbReference type="CDD" id="cd07574">
    <property type="entry name" value="nitrilase_Rim1_like"/>
    <property type="match status" value="1"/>
</dbReference>
<evidence type="ECO:0000259" key="1">
    <source>
        <dbReference type="PROSITE" id="PS50263"/>
    </source>
</evidence>
<dbReference type="Pfam" id="PF00795">
    <property type="entry name" value="CN_hydrolase"/>
    <property type="match status" value="1"/>
</dbReference>
<dbReference type="Proteomes" id="UP000664904">
    <property type="component" value="Chromosome"/>
</dbReference>
<protein>
    <submittedName>
        <fullName evidence="2">Carbon-nitrogen hydrolase family protein</fullName>
    </submittedName>
</protein>
<keyword evidence="3" id="KW-1185">Reference proteome</keyword>
<keyword evidence="2" id="KW-0378">Hydrolase</keyword>
<name>A0A975DH68_9GAMM</name>
<dbReference type="InterPro" id="IPR036526">
    <property type="entry name" value="C-N_Hydrolase_sf"/>
</dbReference>
<dbReference type="SUPFAM" id="SSF56317">
    <property type="entry name" value="Carbon-nitrogen hydrolase"/>
    <property type="match status" value="1"/>
</dbReference>
<sequence length="302" mass="33638">MDEVTVMDISKQTSFKVAAAQYPVSAWRSWDEYKDNAELWCQKAVDEGAQILLFPEYAAMELSSLLDPLISSDLHKQLPALQQFLSQFTALFEKLAIMHQVLIQPGTFPVLNGAGEYRNRAFLFGPEGLIGYQDKLQMTRFELESWNISAGAEINTFTTHLGVIAIAICYDSEFPLLVRQQVEAGAEVILVPSCTDTLAGFHRVKVGSQARALENQIYVVQSCTVGDAPWSPALDINIGAAAIYEPIDIGFKPTGIQVIGNLNVPQWVFGTCDLTKIRQVRQSGQVLNHRDWSKQVRFNPSR</sequence>
<proteinExistence type="predicted"/>
<feature type="domain" description="CN hydrolase" evidence="1">
    <location>
        <begin position="15"/>
        <end position="274"/>
    </location>
</feature>
<evidence type="ECO:0000313" key="2">
    <source>
        <dbReference type="EMBL" id="QTH71534.1"/>
    </source>
</evidence>
<dbReference type="PROSITE" id="PS50263">
    <property type="entry name" value="CN_HYDROLASE"/>
    <property type="match status" value="1"/>
</dbReference>
<dbReference type="PANTHER" id="PTHR23088:SF50">
    <property type="entry name" value="HYDROLASE YHCX"/>
    <property type="match status" value="1"/>
</dbReference>
<dbReference type="AlphaFoldDB" id="A0A975DH68"/>
<reference evidence="2" key="1">
    <citation type="submission" date="2021-03" db="EMBL/GenBank/DDBJ databases">
        <title>Complete Genome of Pseudoalteromonas xiamenensis STKMTI.2, a new potential marine bacterium producing anti-Vibrio compounds.</title>
        <authorList>
            <person name="Handayani D.P."/>
            <person name="Isnansetyo A."/>
            <person name="Istiqomah I."/>
            <person name="Jumina J."/>
        </authorList>
    </citation>
    <scope>NUCLEOTIDE SEQUENCE</scope>
    <source>
        <strain evidence="2">STKMTI.2</strain>
    </source>
</reference>
<dbReference type="EMBL" id="CP072133">
    <property type="protein sequence ID" value="QTH71534.1"/>
    <property type="molecule type" value="Genomic_DNA"/>
</dbReference>
<dbReference type="GO" id="GO:0016787">
    <property type="term" value="F:hydrolase activity"/>
    <property type="evidence" value="ECO:0007669"/>
    <property type="project" value="UniProtKB-KW"/>
</dbReference>
<gene>
    <name evidence="2" type="ORF">J5O05_00685</name>
</gene>
<dbReference type="RefSeq" id="WP_208843160.1">
    <property type="nucleotide sequence ID" value="NZ_CP072133.1"/>
</dbReference>
<evidence type="ECO:0000313" key="3">
    <source>
        <dbReference type="Proteomes" id="UP000664904"/>
    </source>
</evidence>
<dbReference type="Gene3D" id="3.60.110.10">
    <property type="entry name" value="Carbon-nitrogen hydrolase"/>
    <property type="match status" value="1"/>
</dbReference>